<dbReference type="Pfam" id="PF02388">
    <property type="entry name" value="FemAB"/>
    <property type="match status" value="3"/>
</dbReference>
<evidence type="ECO:0000313" key="9">
    <source>
        <dbReference type="Proteomes" id="UP000197025"/>
    </source>
</evidence>
<dbReference type="GO" id="GO:0008360">
    <property type="term" value="P:regulation of cell shape"/>
    <property type="evidence" value="ECO:0007669"/>
    <property type="project" value="UniProtKB-KW"/>
</dbReference>
<dbReference type="PANTHER" id="PTHR36174:SF1">
    <property type="entry name" value="LIPID II:GLYCINE GLYCYLTRANSFERASE"/>
    <property type="match status" value="1"/>
</dbReference>
<organism evidence="8 9">
    <name type="scientific">Thermoflexus hugenholtzii JAD2</name>
    <dbReference type="NCBI Taxonomy" id="877466"/>
    <lineage>
        <taxon>Bacteria</taxon>
        <taxon>Bacillati</taxon>
        <taxon>Chloroflexota</taxon>
        <taxon>Thermoflexia</taxon>
        <taxon>Thermoflexales</taxon>
        <taxon>Thermoflexaceae</taxon>
        <taxon>Thermoflexus</taxon>
    </lineage>
</organism>
<proteinExistence type="inferred from homology"/>
<dbReference type="AlphaFoldDB" id="A0A212R1Z8"/>
<evidence type="ECO:0000256" key="6">
    <source>
        <dbReference type="ARBA" id="ARBA00023316"/>
    </source>
</evidence>
<feature type="domain" description="N-acetyltransferase" evidence="7">
    <location>
        <begin position="195"/>
        <end position="362"/>
    </location>
</feature>
<dbReference type="InterPro" id="IPR016181">
    <property type="entry name" value="Acyl_CoA_acyltransferase"/>
</dbReference>
<dbReference type="PROSITE" id="PS51191">
    <property type="entry name" value="FEMABX"/>
    <property type="match status" value="1"/>
</dbReference>
<dbReference type="PANTHER" id="PTHR36174">
    <property type="entry name" value="LIPID II:GLYCINE GLYCYLTRANSFERASE"/>
    <property type="match status" value="1"/>
</dbReference>
<keyword evidence="2" id="KW-0808">Transferase</keyword>
<evidence type="ECO:0000256" key="1">
    <source>
        <dbReference type="ARBA" id="ARBA00009943"/>
    </source>
</evidence>
<keyword evidence="5" id="KW-0012">Acyltransferase</keyword>
<sequence>MTERWPHREPEPHSGLVVPPGGSCALEGMSIREVDREAWMAFLEAHPEAHILQTAPWAALKAGFGWQARRWLVIEDGFPRAGLQVLIRSLPLGFSILYVPKGPVGDWQRPEVFRCLQSALDHLAREVRALYLRLEPDAAEGELTLDLLAFGFQPAPPVQPRRTILVSLEGEEEALLQRMHPKTRYNIRLAERKGVRVREAGPEDLPRFYELLRRTAERDRFAIHTFAYYRAAYERFVPHLARLWLAYYEEEPLAGLMAFAWGERAWYFYGASGDRHREKMPTYALQWTAMRWAKARGCRLYDLWGIPDEEPEILEAQFMARRDGLWGVYRFKRGFGGRIVRWAGAFDRVYRPRLYRLLRRLIRA</sequence>
<evidence type="ECO:0000256" key="3">
    <source>
        <dbReference type="ARBA" id="ARBA00022960"/>
    </source>
</evidence>
<evidence type="ECO:0000256" key="2">
    <source>
        <dbReference type="ARBA" id="ARBA00022679"/>
    </source>
</evidence>
<dbReference type="PROSITE" id="PS51186">
    <property type="entry name" value="GNAT"/>
    <property type="match status" value="1"/>
</dbReference>
<evidence type="ECO:0000256" key="5">
    <source>
        <dbReference type="ARBA" id="ARBA00023315"/>
    </source>
</evidence>
<keyword evidence="3" id="KW-0133">Cell shape</keyword>
<name>A0A212R1Z8_9CHLR</name>
<dbReference type="InParanoid" id="A0A212R1Z8"/>
<dbReference type="Gene3D" id="3.40.630.30">
    <property type="match status" value="2"/>
</dbReference>
<dbReference type="GO" id="GO:0016755">
    <property type="term" value="F:aminoacyltransferase activity"/>
    <property type="evidence" value="ECO:0007669"/>
    <property type="project" value="InterPro"/>
</dbReference>
<evidence type="ECO:0000259" key="7">
    <source>
        <dbReference type="PROSITE" id="PS51186"/>
    </source>
</evidence>
<protein>
    <submittedName>
        <fullName evidence="8">Uncharacterized protein involved in methicillin resistance</fullName>
    </submittedName>
</protein>
<dbReference type="InterPro" id="IPR003447">
    <property type="entry name" value="FEMABX"/>
</dbReference>
<dbReference type="InterPro" id="IPR000182">
    <property type="entry name" value="GNAT_dom"/>
</dbReference>
<dbReference type="GO" id="GO:0009252">
    <property type="term" value="P:peptidoglycan biosynthetic process"/>
    <property type="evidence" value="ECO:0007669"/>
    <property type="project" value="UniProtKB-KW"/>
</dbReference>
<reference evidence="9" key="1">
    <citation type="submission" date="2017-06" db="EMBL/GenBank/DDBJ databases">
        <authorList>
            <person name="Varghese N."/>
            <person name="Submissions S."/>
        </authorList>
    </citation>
    <scope>NUCLEOTIDE SEQUENCE [LARGE SCALE GENOMIC DNA]</scope>
    <source>
        <strain evidence="9">JAD2</strain>
    </source>
</reference>
<dbReference type="EMBL" id="FYEK01000028">
    <property type="protein sequence ID" value="SNB66020.1"/>
    <property type="molecule type" value="Genomic_DNA"/>
</dbReference>
<dbReference type="GO" id="GO:0071555">
    <property type="term" value="P:cell wall organization"/>
    <property type="evidence" value="ECO:0007669"/>
    <property type="project" value="UniProtKB-KW"/>
</dbReference>
<keyword evidence="9" id="KW-1185">Reference proteome</keyword>
<gene>
    <name evidence="8" type="ORF">SAMN02746019_00000440</name>
</gene>
<dbReference type="SUPFAM" id="SSF55729">
    <property type="entry name" value="Acyl-CoA N-acyltransferases (Nat)"/>
    <property type="match status" value="2"/>
</dbReference>
<evidence type="ECO:0000313" key="8">
    <source>
        <dbReference type="EMBL" id="SNB66020.1"/>
    </source>
</evidence>
<dbReference type="GO" id="GO:0016747">
    <property type="term" value="F:acyltransferase activity, transferring groups other than amino-acyl groups"/>
    <property type="evidence" value="ECO:0007669"/>
    <property type="project" value="InterPro"/>
</dbReference>
<comment type="similarity">
    <text evidence="1">Belongs to the FemABX family.</text>
</comment>
<accession>A0A212R1Z8</accession>
<keyword evidence="6" id="KW-0961">Cell wall biogenesis/degradation</keyword>
<dbReference type="InterPro" id="IPR050644">
    <property type="entry name" value="PG_Glycine_Bridge_Synth"/>
</dbReference>
<evidence type="ECO:0000256" key="4">
    <source>
        <dbReference type="ARBA" id="ARBA00022984"/>
    </source>
</evidence>
<dbReference type="Proteomes" id="UP000197025">
    <property type="component" value="Unassembled WGS sequence"/>
</dbReference>
<keyword evidence="4" id="KW-0573">Peptidoglycan synthesis</keyword>